<feature type="non-terminal residue" evidence="3">
    <location>
        <position position="1"/>
    </location>
</feature>
<dbReference type="GO" id="GO:0016485">
    <property type="term" value="P:protein processing"/>
    <property type="evidence" value="ECO:0007669"/>
    <property type="project" value="TreeGrafter"/>
</dbReference>
<dbReference type="PRINTS" id="PR00786">
    <property type="entry name" value="NEPRILYSIN"/>
</dbReference>
<dbReference type="Gene3D" id="3.40.390.10">
    <property type="entry name" value="Collagenase (Catalytic Domain)"/>
    <property type="match status" value="1"/>
</dbReference>
<dbReference type="PROSITE" id="PS51885">
    <property type="entry name" value="NEPRILYSIN"/>
    <property type="match status" value="1"/>
</dbReference>
<dbReference type="Pfam" id="PF01431">
    <property type="entry name" value="Peptidase_M13"/>
    <property type="match status" value="1"/>
</dbReference>
<keyword evidence="4" id="KW-1185">Reference proteome</keyword>
<reference evidence="4" key="1">
    <citation type="journal article" date="2014" name="Nat. Genet.">
        <title>Genome of the human hookworm Necator americanus.</title>
        <authorList>
            <person name="Tang Y.T."/>
            <person name="Gao X."/>
            <person name="Rosa B.A."/>
            <person name="Abubucker S."/>
            <person name="Hallsworth-Pepin K."/>
            <person name="Martin J."/>
            <person name="Tyagi R."/>
            <person name="Heizer E."/>
            <person name="Zhang X."/>
            <person name="Bhonagiri-Palsikar V."/>
            <person name="Minx P."/>
            <person name="Warren W.C."/>
            <person name="Wang Q."/>
            <person name="Zhan B."/>
            <person name="Hotez P.J."/>
            <person name="Sternberg P.W."/>
            <person name="Dougall A."/>
            <person name="Gaze S.T."/>
            <person name="Mulvenna J."/>
            <person name="Sotillo J."/>
            <person name="Ranganathan S."/>
            <person name="Rabelo E.M."/>
            <person name="Wilson R.K."/>
            <person name="Felgner P.L."/>
            <person name="Bethony J."/>
            <person name="Hawdon J.M."/>
            <person name="Gasser R.B."/>
            <person name="Loukas A."/>
            <person name="Mitreva M."/>
        </authorList>
    </citation>
    <scope>NUCLEOTIDE SEQUENCE [LARGE SCALE GENOMIC DNA]</scope>
</reference>
<dbReference type="OrthoDB" id="6475849at2759"/>
<evidence type="ECO:0000256" key="1">
    <source>
        <dbReference type="ARBA" id="ARBA00007357"/>
    </source>
</evidence>
<evidence type="ECO:0000313" key="3">
    <source>
        <dbReference type="EMBL" id="ETN70231.1"/>
    </source>
</evidence>
<sequence length="113" mass="12750">LIDLQHLGFLDLVDKYEYMTGVAIIRKLLDYDPAEDFSPHLNSLLPSPNAFYAPLINMLVVPVTWLQVPLFHSAYPISYNFGSTASVIGHELMHGFDGRGKTFPFIVKTHESK</sequence>
<protein>
    <recommendedName>
        <fullName evidence="2">Peptidase M13 C-terminal domain-containing protein</fullName>
    </recommendedName>
</protein>
<dbReference type="AlphaFoldDB" id="W2SN03"/>
<dbReference type="SUPFAM" id="SSF55486">
    <property type="entry name" value="Metalloproteases ('zincins'), catalytic domain"/>
    <property type="match status" value="1"/>
</dbReference>
<name>W2SN03_NECAM</name>
<evidence type="ECO:0000259" key="2">
    <source>
        <dbReference type="Pfam" id="PF01431"/>
    </source>
</evidence>
<dbReference type="STRING" id="51031.W2SN03"/>
<dbReference type="GO" id="GO:0004222">
    <property type="term" value="F:metalloendopeptidase activity"/>
    <property type="evidence" value="ECO:0007669"/>
    <property type="project" value="InterPro"/>
</dbReference>
<dbReference type="InterPro" id="IPR000718">
    <property type="entry name" value="Peptidase_M13"/>
</dbReference>
<accession>W2SN03</accession>
<organism evidence="3 4">
    <name type="scientific">Necator americanus</name>
    <name type="common">Human hookworm</name>
    <dbReference type="NCBI Taxonomy" id="51031"/>
    <lineage>
        <taxon>Eukaryota</taxon>
        <taxon>Metazoa</taxon>
        <taxon>Ecdysozoa</taxon>
        <taxon>Nematoda</taxon>
        <taxon>Chromadorea</taxon>
        <taxon>Rhabditida</taxon>
        <taxon>Rhabditina</taxon>
        <taxon>Rhabditomorpha</taxon>
        <taxon>Strongyloidea</taxon>
        <taxon>Ancylostomatidae</taxon>
        <taxon>Bunostominae</taxon>
        <taxon>Necator</taxon>
    </lineage>
</organism>
<dbReference type="KEGG" id="nai:NECAME_14900"/>
<gene>
    <name evidence="3" type="ORF">NECAME_14900</name>
</gene>
<proteinExistence type="inferred from homology"/>
<dbReference type="PANTHER" id="PTHR11733">
    <property type="entry name" value="ZINC METALLOPROTEASE FAMILY M13 NEPRILYSIN-RELATED"/>
    <property type="match status" value="1"/>
</dbReference>
<dbReference type="InterPro" id="IPR024079">
    <property type="entry name" value="MetalloPept_cat_dom_sf"/>
</dbReference>
<dbReference type="Proteomes" id="UP000053676">
    <property type="component" value="Unassembled WGS sequence"/>
</dbReference>
<dbReference type="EMBL" id="KI668989">
    <property type="protein sequence ID" value="ETN70231.1"/>
    <property type="molecule type" value="Genomic_DNA"/>
</dbReference>
<dbReference type="PANTHER" id="PTHR11733:SF167">
    <property type="entry name" value="FI17812P1-RELATED"/>
    <property type="match status" value="1"/>
</dbReference>
<dbReference type="GO" id="GO:0005886">
    <property type="term" value="C:plasma membrane"/>
    <property type="evidence" value="ECO:0007669"/>
    <property type="project" value="TreeGrafter"/>
</dbReference>
<comment type="similarity">
    <text evidence="1">Belongs to the peptidase M13 family.</text>
</comment>
<evidence type="ECO:0000313" key="4">
    <source>
        <dbReference type="Proteomes" id="UP000053676"/>
    </source>
</evidence>
<feature type="domain" description="Peptidase M13 C-terminal" evidence="2">
    <location>
        <begin position="49"/>
        <end position="103"/>
    </location>
</feature>
<dbReference type="InterPro" id="IPR018497">
    <property type="entry name" value="Peptidase_M13_C"/>
</dbReference>